<dbReference type="GO" id="GO:0003824">
    <property type="term" value="F:catalytic activity"/>
    <property type="evidence" value="ECO:0007669"/>
    <property type="project" value="InterPro"/>
</dbReference>
<dbReference type="AlphaFoldDB" id="A0A3B1AP43"/>
<dbReference type="NCBIfam" id="NF003842">
    <property type="entry name" value="PRK05421.1-4"/>
    <property type="match status" value="1"/>
</dbReference>
<accession>A0A3B1AP43</accession>
<evidence type="ECO:0000313" key="1">
    <source>
        <dbReference type="EMBL" id="VAX01138.1"/>
    </source>
</evidence>
<dbReference type="SUPFAM" id="SSF56219">
    <property type="entry name" value="DNase I-like"/>
    <property type="match status" value="1"/>
</dbReference>
<proteinExistence type="predicted"/>
<protein>
    <recommendedName>
        <fullName evidence="2">Endonuclease/exonuclease/phosphatase domain-containing protein</fullName>
    </recommendedName>
</protein>
<evidence type="ECO:0008006" key="2">
    <source>
        <dbReference type="Google" id="ProtNLM"/>
    </source>
</evidence>
<reference evidence="1" key="1">
    <citation type="submission" date="2018-06" db="EMBL/GenBank/DDBJ databases">
        <authorList>
            <person name="Zhirakovskaya E."/>
        </authorList>
    </citation>
    <scope>NUCLEOTIDE SEQUENCE</scope>
</reference>
<gene>
    <name evidence="1" type="ORF">MNBD_GAMMA21-1866</name>
</gene>
<sequence>MLLQEAINRSAITRLLEAQQPYWQLNTGFFYAGSEAEVLIASSTPAIFSCGLRTTEPIIRVPKTVLINLYPLPKSDQILLVANLHGINFTLGTETYDEQIKTMRLIIEQHNGPMIIAGDFNSWSDSRLEIVHAMAEMLSLESLEYISHNRVRVFGNALDHVFCRGLKIIDEETRKVTSSGHNPIIVSFRLAQ</sequence>
<organism evidence="1">
    <name type="scientific">hydrothermal vent metagenome</name>
    <dbReference type="NCBI Taxonomy" id="652676"/>
    <lineage>
        <taxon>unclassified sequences</taxon>
        <taxon>metagenomes</taxon>
        <taxon>ecological metagenomes</taxon>
    </lineage>
</organism>
<dbReference type="Gene3D" id="3.60.10.10">
    <property type="entry name" value="Endonuclease/exonuclease/phosphatase"/>
    <property type="match status" value="1"/>
</dbReference>
<dbReference type="InterPro" id="IPR036691">
    <property type="entry name" value="Endo/exonu/phosph_ase_sf"/>
</dbReference>
<dbReference type="NCBIfam" id="NF003840">
    <property type="entry name" value="PRK05421.1-2"/>
    <property type="match status" value="1"/>
</dbReference>
<name>A0A3B1AP43_9ZZZZ</name>
<dbReference type="EMBL" id="UOFR01000082">
    <property type="protein sequence ID" value="VAX01138.1"/>
    <property type="molecule type" value="Genomic_DNA"/>
</dbReference>